<dbReference type="GO" id="GO:0003700">
    <property type="term" value="F:DNA-binding transcription factor activity"/>
    <property type="evidence" value="ECO:0007669"/>
    <property type="project" value="TreeGrafter"/>
</dbReference>
<organism evidence="7 8">
    <name type="scientific">Streptomyces echinatus</name>
    <dbReference type="NCBI Taxonomy" id="67293"/>
    <lineage>
        <taxon>Bacteria</taxon>
        <taxon>Bacillati</taxon>
        <taxon>Actinomycetota</taxon>
        <taxon>Actinomycetes</taxon>
        <taxon>Kitasatosporales</taxon>
        <taxon>Streptomycetaceae</taxon>
        <taxon>Streptomyces</taxon>
    </lineage>
</organism>
<dbReference type="Pfam" id="PF13377">
    <property type="entry name" value="Peripla_BP_3"/>
    <property type="match status" value="1"/>
</dbReference>
<dbReference type="EMBL" id="JACHJK010000003">
    <property type="protein sequence ID" value="MBB5927030.1"/>
    <property type="molecule type" value="Genomic_DNA"/>
</dbReference>
<dbReference type="Gene3D" id="3.40.50.2300">
    <property type="match status" value="2"/>
</dbReference>
<sequence length="382" mass="39586">MTISRGARRPTIADVAEAASVSRTTVSHALNGIGKVDPRTRERIKKIAADLGYRPNLRAQRLRRGEARAIALASSMPFAVAGGPSRLGFYMEVAAAAAERALVHEYALVLIPPVQSGSALYTVDIDGAIVVEPAADDAAVAQLRERGLPYVTLGRPTAPDDDAPYVDLHGGRVVELLLDHLRAQGARRPALVVGAGTRHSSVDARAAYERAAAAHGWTPVVACAPEDGGEQAGYDRCAALLTEHPGVDALCVLVDAFAVGAVRALRDAGRRVPDDVMVVTRYDGLRARTCEPPLTAVDLRLDRAAADAVELLLGRLGAQPGAGAGEPATGAGGDSGGGPVGDSRSGSVGRTVGRSGDDGERAGRGVPAPEPRLVVRASSLRR</sequence>
<accession>A0A7W9UQ47</accession>
<dbReference type="PROSITE" id="PS00356">
    <property type="entry name" value="HTH_LACI_1"/>
    <property type="match status" value="1"/>
</dbReference>
<dbReference type="InterPro" id="IPR000843">
    <property type="entry name" value="HTH_LacI"/>
</dbReference>
<dbReference type="RefSeq" id="WP_225817368.1">
    <property type="nucleotide sequence ID" value="NZ_BAAAWF010000087.1"/>
</dbReference>
<dbReference type="SMART" id="SM00354">
    <property type="entry name" value="HTH_LACI"/>
    <property type="match status" value="1"/>
</dbReference>
<dbReference type="InterPro" id="IPR010982">
    <property type="entry name" value="Lambda_DNA-bd_dom_sf"/>
</dbReference>
<dbReference type="GO" id="GO:0000976">
    <property type="term" value="F:transcription cis-regulatory region binding"/>
    <property type="evidence" value="ECO:0007669"/>
    <property type="project" value="TreeGrafter"/>
</dbReference>
<feature type="region of interest" description="Disordered" evidence="5">
    <location>
        <begin position="319"/>
        <end position="382"/>
    </location>
</feature>
<feature type="domain" description="HTH lacI-type" evidence="6">
    <location>
        <begin position="10"/>
        <end position="64"/>
    </location>
</feature>
<evidence type="ECO:0000256" key="4">
    <source>
        <dbReference type="ARBA" id="ARBA00023163"/>
    </source>
</evidence>
<dbReference type="Pfam" id="PF00356">
    <property type="entry name" value="LacI"/>
    <property type="match status" value="1"/>
</dbReference>
<feature type="compositionally biased region" description="Low complexity" evidence="5">
    <location>
        <begin position="341"/>
        <end position="354"/>
    </location>
</feature>
<keyword evidence="4" id="KW-0804">Transcription</keyword>
<dbReference type="SUPFAM" id="SSF53822">
    <property type="entry name" value="Periplasmic binding protein-like I"/>
    <property type="match status" value="1"/>
</dbReference>
<evidence type="ECO:0000256" key="3">
    <source>
        <dbReference type="ARBA" id="ARBA00023125"/>
    </source>
</evidence>
<keyword evidence="2" id="KW-0805">Transcription regulation</keyword>
<comment type="caution">
    <text evidence="7">The sequence shown here is derived from an EMBL/GenBank/DDBJ whole genome shotgun (WGS) entry which is preliminary data.</text>
</comment>
<evidence type="ECO:0000313" key="7">
    <source>
        <dbReference type="EMBL" id="MBB5927030.1"/>
    </source>
</evidence>
<feature type="compositionally biased region" description="Gly residues" evidence="5">
    <location>
        <begin position="320"/>
        <end position="340"/>
    </location>
</feature>
<keyword evidence="8" id="KW-1185">Reference proteome</keyword>
<reference evidence="7 8" key="1">
    <citation type="submission" date="2020-08" db="EMBL/GenBank/DDBJ databases">
        <title>Genomic Encyclopedia of Type Strains, Phase III (KMG-III): the genomes of soil and plant-associated and newly described type strains.</title>
        <authorList>
            <person name="Whitman W."/>
        </authorList>
    </citation>
    <scope>NUCLEOTIDE SEQUENCE [LARGE SCALE GENOMIC DNA]</scope>
    <source>
        <strain evidence="7 8">CECT 3313</strain>
    </source>
</reference>
<gene>
    <name evidence="7" type="ORF">FHS34_002486</name>
</gene>
<evidence type="ECO:0000256" key="2">
    <source>
        <dbReference type="ARBA" id="ARBA00023015"/>
    </source>
</evidence>
<evidence type="ECO:0000259" key="6">
    <source>
        <dbReference type="PROSITE" id="PS50932"/>
    </source>
</evidence>
<dbReference type="InterPro" id="IPR028082">
    <property type="entry name" value="Peripla_BP_I"/>
</dbReference>
<dbReference type="InterPro" id="IPR046335">
    <property type="entry name" value="LacI/GalR-like_sensor"/>
</dbReference>
<name>A0A7W9UQ47_9ACTN</name>
<dbReference type="Proteomes" id="UP000585836">
    <property type="component" value="Unassembled WGS sequence"/>
</dbReference>
<evidence type="ECO:0000256" key="5">
    <source>
        <dbReference type="SAM" id="MobiDB-lite"/>
    </source>
</evidence>
<protein>
    <submittedName>
        <fullName evidence="7">DNA-binding LacI/PurR family transcriptional regulator</fullName>
    </submittedName>
</protein>
<keyword evidence="3 7" id="KW-0238">DNA-binding</keyword>
<dbReference type="PROSITE" id="PS50932">
    <property type="entry name" value="HTH_LACI_2"/>
    <property type="match status" value="1"/>
</dbReference>
<dbReference type="Gene3D" id="1.10.260.40">
    <property type="entry name" value="lambda repressor-like DNA-binding domains"/>
    <property type="match status" value="1"/>
</dbReference>
<evidence type="ECO:0000256" key="1">
    <source>
        <dbReference type="ARBA" id="ARBA00022491"/>
    </source>
</evidence>
<dbReference type="AlphaFoldDB" id="A0A7W9UQ47"/>
<keyword evidence="1" id="KW-0678">Repressor</keyword>
<dbReference type="PANTHER" id="PTHR30146">
    <property type="entry name" value="LACI-RELATED TRANSCRIPTIONAL REPRESSOR"/>
    <property type="match status" value="1"/>
</dbReference>
<dbReference type="SUPFAM" id="SSF47413">
    <property type="entry name" value="lambda repressor-like DNA-binding domains"/>
    <property type="match status" value="1"/>
</dbReference>
<dbReference type="PANTHER" id="PTHR30146:SF151">
    <property type="entry name" value="HTH-TYPE TRANSCRIPTIONAL REPRESSOR CYTR"/>
    <property type="match status" value="1"/>
</dbReference>
<proteinExistence type="predicted"/>
<evidence type="ECO:0000313" key="8">
    <source>
        <dbReference type="Proteomes" id="UP000585836"/>
    </source>
</evidence>
<dbReference type="CDD" id="cd01392">
    <property type="entry name" value="HTH_LacI"/>
    <property type="match status" value="1"/>
</dbReference>